<dbReference type="PANTHER" id="PTHR33327:SF3">
    <property type="entry name" value="RNA-DIRECTED DNA POLYMERASE"/>
    <property type="match status" value="1"/>
</dbReference>
<name>A0A8X6Q9R0_NEPPI</name>
<gene>
    <name evidence="1" type="primary">AVEN_208373_1</name>
    <name evidence="1" type="ORF">NPIL_318941</name>
</gene>
<comment type="caution">
    <text evidence="1">The sequence shown here is derived from an EMBL/GenBank/DDBJ whole genome shotgun (WGS) entry which is preliminary data.</text>
</comment>
<accession>A0A8X6Q9R0</accession>
<reference evidence="1" key="1">
    <citation type="submission" date="2020-08" db="EMBL/GenBank/DDBJ databases">
        <title>Multicomponent nature underlies the extraordinary mechanical properties of spider dragline silk.</title>
        <authorList>
            <person name="Kono N."/>
            <person name="Nakamura H."/>
            <person name="Mori M."/>
            <person name="Yoshida Y."/>
            <person name="Ohtoshi R."/>
            <person name="Malay A.D."/>
            <person name="Moran D.A.P."/>
            <person name="Tomita M."/>
            <person name="Numata K."/>
            <person name="Arakawa K."/>
        </authorList>
    </citation>
    <scope>NUCLEOTIDE SEQUENCE</scope>
</reference>
<proteinExistence type="predicted"/>
<dbReference type="EMBL" id="BMAW01028931">
    <property type="protein sequence ID" value="GFU09826.1"/>
    <property type="molecule type" value="Genomic_DNA"/>
</dbReference>
<dbReference type="Proteomes" id="UP000887013">
    <property type="component" value="Unassembled WGS sequence"/>
</dbReference>
<sequence length="187" mass="21211">MSLEGKDTKSEGAVGSNNGCERVTVKVPSFWPRNDIVCEPSPCPYTALKNRLLEQFEVSQNLKVKTLIEDFELGDRSPSLLLRQMRELSENHVDESFLKNIWMRRLPPQVQAVLAVSSENLNKLAEMADKIIEFSQGSINSVSDGNSSTDHVSRRDEQLFKMQQQLDELSRLVRSGSRHASPKPQRR</sequence>
<evidence type="ECO:0000313" key="1">
    <source>
        <dbReference type="EMBL" id="GFU09826.1"/>
    </source>
</evidence>
<evidence type="ECO:0000313" key="2">
    <source>
        <dbReference type="Proteomes" id="UP000887013"/>
    </source>
</evidence>
<keyword evidence="2" id="KW-1185">Reference proteome</keyword>
<dbReference type="PANTHER" id="PTHR33327">
    <property type="entry name" value="ENDONUCLEASE"/>
    <property type="match status" value="1"/>
</dbReference>
<protein>
    <submittedName>
        <fullName evidence="1">Uncharacterized protein</fullName>
    </submittedName>
</protein>
<dbReference type="AlphaFoldDB" id="A0A8X6Q9R0"/>
<organism evidence="1 2">
    <name type="scientific">Nephila pilipes</name>
    <name type="common">Giant wood spider</name>
    <name type="synonym">Nephila maculata</name>
    <dbReference type="NCBI Taxonomy" id="299642"/>
    <lineage>
        <taxon>Eukaryota</taxon>
        <taxon>Metazoa</taxon>
        <taxon>Ecdysozoa</taxon>
        <taxon>Arthropoda</taxon>
        <taxon>Chelicerata</taxon>
        <taxon>Arachnida</taxon>
        <taxon>Araneae</taxon>
        <taxon>Araneomorphae</taxon>
        <taxon>Entelegynae</taxon>
        <taxon>Araneoidea</taxon>
        <taxon>Nephilidae</taxon>
        <taxon>Nephila</taxon>
    </lineage>
</organism>
<dbReference type="OrthoDB" id="6503420at2759"/>